<name>A0AAE0XC39_9PEZI</name>
<evidence type="ECO:0000256" key="2">
    <source>
        <dbReference type="ARBA" id="ARBA00010617"/>
    </source>
</evidence>
<evidence type="ECO:0000256" key="6">
    <source>
        <dbReference type="ARBA" id="ARBA00023033"/>
    </source>
</evidence>
<dbReference type="PRINTS" id="PR00465">
    <property type="entry name" value="EP450IV"/>
</dbReference>
<keyword evidence="6 8" id="KW-0503">Monooxygenase</keyword>
<evidence type="ECO:0000256" key="7">
    <source>
        <dbReference type="PIRSR" id="PIRSR602403-1"/>
    </source>
</evidence>
<dbReference type="PANTHER" id="PTHR24305">
    <property type="entry name" value="CYTOCHROME P450"/>
    <property type="match status" value="1"/>
</dbReference>
<accession>A0AAE0XC39</accession>
<dbReference type="SUPFAM" id="SSF48264">
    <property type="entry name" value="Cytochrome P450"/>
    <property type="match status" value="1"/>
</dbReference>
<dbReference type="EMBL" id="JAULSO010000002">
    <property type="protein sequence ID" value="KAK3689587.1"/>
    <property type="molecule type" value="Genomic_DNA"/>
</dbReference>
<comment type="cofactor">
    <cofactor evidence="1 7">
        <name>heme</name>
        <dbReference type="ChEBI" id="CHEBI:30413"/>
    </cofactor>
</comment>
<dbReference type="Proteomes" id="UP001270362">
    <property type="component" value="Unassembled WGS sequence"/>
</dbReference>
<evidence type="ECO:0000313" key="9">
    <source>
        <dbReference type="EMBL" id="KAK3689587.1"/>
    </source>
</evidence>
<dbReference type="GO" id="GO:0020037">
    <property type="term" value="F:heme binding"/>
    <property type="evidence" value="ECO:0007669"/>
    <property type="project" value="InterPro"/>
</dbReference>
<dbReference type="InterPro" id="IPR001128">
    <property type="entry name" value="Cyt_P450"/>
</dbReference>
<feature type="binding site" description="axial binding residue" evidence="7">
    <location>
        <position position="163"/>
    </location>
    <ligand>
        <name>heme</name>
        <dbReference type="ChEBI" id="CHEBI:30413"/>
    </ligand>
    <ligandPart>
        <name>Fe</name>
        <dbReference type="ChEBI" id="CHEBI:18248"/>
    </ligandPart>
</feature>
<dbReference type="InterPro" id="IPR050121">
    <property type="entry name" value="Cytochrome_P450_monoxygenase"/>
</dbReference>
<dbReference type="Pfam" id="PF00067">
    <property type="entry name" value="p450"/>
    <property type="match status" value="1"/>
</dbReference>
<proteinExistence type="inferred from homology"/>
<keyword evidence="5 7" id="KW-0408">Iron</keyword>
<dbReference type="PRINTS" id="PR00385">
    <property type="entry name" value="P450"/>
</dbReference>
<gene>
    <name evidence="9" type="ORF">B0T22DRAFT_461822</name>
</gene>
<dbReference type="PROSITE" id="PS00086">
    <property type="entry name" value="CYTOCHROME_P450"/>
    <property type="match status" value="1"/>
</dbReference>
<comment type="similarity">
    <text evidence="2 8">Belongs to the cytochrome P450 family.</text>
</comment>
<evidence type="ECO:0000313" key="10">
    <source>
        <dbReference type="Proteomes" id="UP001270362"/>
    </source>
</evidence>
<dbReference type="Gene3D" id="1.10.630.10">
    <property type="entry name" value="Cytochrome P450"/>
    <property type="match status" value="1"/>
</dbReference>
<evidence type="ECO:0000256" key="8">
    <source>
        <dbReference type="RuleBase" id="RU000461"/>
    </source>
</evidence>
<keyword evidence="10" id="KW-1185">Reference proteome</keyword>
<dbReference type="GO" id="GO:0004497">
    <property type="term" value="F:monooxygenase activity"/>
    <property type="evidence" value="ECO:0007669"/>
    <property type="project" value="UniProtKB-KW"/>
</dbReference>
<dbReference type="PANTHER" id="PTHR24305:SF180">
    <property type="entry name" value="P450, PUTATIVE (EUROFUNG)-RELATED"/>
    <property type="match status" value="1"/>
</dbReference>
<dbReference type="GO" id="GO:0005506">
    <property type="term" value="F:iron ion binding"/>
    <property type="evidence" value="ECO:0007669"/>
    <property type="project" value="InterPro"/>
</dbReference>
<dbReference type="InterPro" id="IPR017972">
    <property type="entry name" value="Cyt_P450_CS"/>
</dbReference>
<protein>
    <submittedName>
        <fullName evidence="9">Cytochrome P450</fullName>
    </submittedName>
</protein>
<dbReference type="AlphaFoldDB" id="A0AAE0XC39"/>
<dbReference type="GO" id="GO:0016705">
    <property type="term" value="F:oxidoreductase activity, acting on paired donors, with incorporation or reduction of molecular oxygen"/>
    <property type="evidence" value="ECO:0007669"/>
    <property type="project" value="InterPro"/>
</dbReference>
<reference evidence="9" key="1">
    <citation type="journal article" date="2023" name="Mol. Phylogenet. Evol.">
        <title>Genome-scale phylogeny and comparative genomics of the fungal order Sordariales.</title>
        <authorList>
            <person name="Hensen N."/>
            <person name="Bonometti L."/>
            <person name="Westerberg I."/>
            <person name="Brannstrom I.O."/>
            <person name="Guillou S."/>
            <person name="Cros-Aarteil S."/>
            <person name="Calhoun S."/>
            <person name="Haridas S."/>
            <person name="Kuo A."/>
            <person name="Mondo S."/>
            <person name="Pangilinan J."/>
            <person name="Riley R."/>
            <person name="LaButti K."/>
            <person name="Andreopoulos B."/>
            <person name="Lipzen A."/>
            <person name="Chen C."/>
            <person name="Yan M."/>
            <person name="Daum C."/>
            <person name="Ng V."/>
            <person name="Clum A."/>
            <person name="Steindorff A."/>
            <person name="Ohm R.A."/>
            <person name="Martin F."/>
            <person name="Silar P."/>
            <person name="Natvig D.O."/>
            <person name="Lalanne C."/>
            <person name="Gautier V."/>
            <person name="Ament-Velasquez S.L."/>
            <person name="Kruys A."/>
            <person name="Hutchinson M.I."/>
            <person name="Powell A.J."/>
            <person name="Barry K."/>
            <person name="Miller A.N."/>
            <person name="Grigoriev I.V."/>
            <person name="Debuchy R."/>
            <person name="Gladieux P."/>
            <person name="Hiltunen Thoren M."/>
            <person name="Johannesson H."/>
        </authorList>
    </citation>
    <scope>NUCLEOTIDE SEQUENCE</scope>
    <source>
        <strain evidence="9">CBS 314.62</strain>
    </source>
</reference>
<organism evidence="9 10">
    <name type="scientific">Podospora appendiculata</name>
    <dbReference type="NCBI Taxonomy" id="314037"/>
    <lineage>
        <taxon>Eukaryota</taxon>
        <taxon>Fungi</taxon>
        <taxon>Dikarya</taxon>
        <taxon>Ascomycota</taxon>
        <taxon>Pezizomycotina</taxon>
        <taxon>Sordariomycetes</taxon>
        <taxon>Sordariomycetidae</taxon>
        <taxon>Sordariales</taxon>
        <taxon>Podosporaceae</taxon>
        <taxon>Podospora</taxon>
    </lineage>
</organism>
<sequence>MSSSDTQISAGADPTATVQRAIIYHLIRNPPVHDKLRAELDAARLPFPASYHETRNSSKLPYLEAVIKEGLRIHPPVGMCLERVVPSPGLELPDGRFIPAGTTVGMNPWVVTRDRQVYGPDADVFRPDRWLRRDGERADGFAERLRRMDELNTFVWGGGNRTCLGRFLATTSLYKVTAALVGRYDFALEDPAKEWTVRRHWLVENRDIKVRIVKRASGAFSIPT</sequence>
<comment type="caution">
    <text evidence="9">The sequence shown here is derived from an EMBL/GenBank/DDBJ whole genome shotgun (WGS) entry which is preliminary data.</text>
</comment>
<keyword evidence="3 7" id="KW-0349">Heme</keyword>
<dbReference type="InterPro" id="IPR002403">
    <property type="entry name" value="Cyt_P450_E_grp-IV"/>
</dbReference>
<reference evidence="9" key="2">
    <citation type="submission" date="2023-06" db="EMBL/GenBank/DDBJ databases">
        <authorList>
            <consortium name="Lawrence Berkeley National Laboratory"/>
            <person name="Haridas S."/>
            <person name="Hensen N."/>
            <person name="Bonometti L."/>
            <person name="Westerberg I."/>
            <person name="Brannstrom I.O."/>
            <person name="Guillou S."/>
            <person name="Cros-Aarteil S."/>
            <person name="Calhoun S."/>
            <person name="Kuo A."/>
            <person name="Mondo S."/>
            <person name="Pangilinan J."/>
            <person name="Riley R."/>
            <person name="Labutti K."/>
            <person name="Andreopoulos B."/>
            <person name="Lipzen A."/>
            <person name="Chen C."/>
            <person name="Yanf M."/>
            <person name="Daum C."/>
            <person name="Ng V."/>
            <person name="Clum A."/>
            <person name="Steindorff A."/>
            <person name="Ohm R."/>
            <person name="Martin F."/>
            <person name="Silar P."/>
            <person name="Natvig D."/>
            <person name="Lalanne C."/>
            <person name="Gautier V."/>
            <person name="Ament-Velasquez S.L."/>
            <person name="Kruys A."/>
            <person name="Hutchinson M.I."/>
            <person name="Powell A.J."/>
            <person name="Barry K."/>
            <person name="Miller A.N."/>
            <person name="Grigoriev I.V."/>
            <person name="Debuchy R."/>
            <person name="Gladieux P."/>
            <person name="Thoren M.H."/>
            <person name="Johannesson H."/>
        </authorList>
    </citation>
    <scope>NUCLEOTIDE SEQUENCE</scope>
    <source>
        <strain evidence="9">CBS 314.62</strain>
    </source>
</reference>
<keyword evidence="8" id="KW-0560">Oxidoreductase</keyword>
<evidence type="ECO:0000256" key="1">
    <source>
        <dbReference type="ARBA" id="ARBA00001971"/>
    </source>
</evidence>
<evidence type="ECO:0000256" key="5">
    <source>
        <dbReference type="ARBA" id="ARBA00023004"/>
    </source>
</evidence>
<keyword evidence="4 7" id="KW-0479">Metal-binding</keyword>
<evidence type="ECO:0000256" key="4">
    <source>
        <dbReference type="ARBA" id="ARBA00022723"/>
    </source>
</evidence>
<evidence type="ECO:0000256" key="3">
    <source>
        <dbReference type="ARBA" id="ARBA00022617"/>
    </source>
</evidence>
<dbReference type="InterPro" id="IPR036396">
    <property type="entry name" value="Cyt_P450_sf"/>
</dbReference>